<evidence type="ECO:0000256" key="6">
    <source>
        <dbReference type="ARBA" id="ARBA00022777"/>
    </source>
</evidence>
<feature type="domain" description="PTS EIIA type-1" evidence="7">
    <location>
        <begin position="30"/>
        <end position="137"/>
    </location>
</feature>
<dbReference type="Proteomes" id="UP000292648">
    <property type="component" value="Unassembled WGS sequence"/>
</dbReference>
<accession>A0A4Q9Y4Y0</accession>
<dbReference type="AlphaFoldDB" id="A0A4Q9Y4Y0"/>
<evidence type="ECO:0000256" key="5">
    <source>
        <dbReference type="ARBA" id="ARBA00022683"/>
    </source>
</evidence>
<dbReference type="PROSITE" id="PS51093">
    <property type="entry name" value="PTS_EIIA_TYPE_1"/>
    <property type="match status" value="1"/>
</dbReference>
<protein>
    <submittedName>
        <fullName evidence="8">PTS glucose transporter subunit IIA</fullName>
    </submittedName>
</protein>
<evidence type="ECO:0000256" key="1">
    <source>
        <dbReference type="ARBA" id="ARBA00004496"/>
    </source>
</evidence>
<keyword evidence="3 8" id="KW-0762">Sugar transport</keyword>
<evidence type="ECO:0000256" key="2">
    <source>
        <dbReference type="ARBA" id="ARBA00022448"/>
    </source>
</evidence>
<dbReference type="Pfam" id="PF00358">
    <property type="entry name" value="PTS_EIIA_1"/>
    <property type="match status" value="1"/>
</dbReference>
<dbReference type="PANTHER" id="PTHR45008:SF1">
    <property type="entry name" value="PTS SYSTEM GLUCOSE-SPECIFIC EIIA COMPONENT"/>
    <property type="match status" value="1"/>
</dbReference>
<organism evidence="8 9">
    <name type="scientific">Lactiplantibacillus paraplantarum</name>
    <dbReference type="NCBI Taxonomy" id="60520"/>
    <lineage>
        <taxon>Bacteria</taxon>
        <taxon>Bacillati</taxon>
        <taxon>Bacillota</taxon>
        <taxon>Bacilli</taxon>
        <taxon>Lactobacillales</taxon>
        <taxon>Lactobacillaceae</taxon>
        <taxon>Lactiplantibacillus</taxon>
    </lineage>
</organism>
<name>A0A4Q9Y4Y0_9LACO</name>
<dbReference type="Gene3D" id="2.70.70.10">
    <property type="entry name" value="Glucose Permease (Domain IIA)"/>
    <property type="match status" value="1"/>
</dbReference>
<dbReference type="NCBIfam" id="TIGR00830">
    <property type="entry name" value="PTBA"/>
    <property type="match status" value="1"/>
</dbReference>
<keyword evidence="6" id="KW-0418">Kinase</keyword>
<sequence>MFGIKRKKVDVFEVLTPIEGICIPITDVADEVFAKKMMGDGFAIRPSEAANQVVAPISGKIIALPESKHAIGIMDETGRIAVLVHIGLDTVSLNGKGFTAHVELNQEVQAGALLVTIDRQMMATAGLDMTTMVVFTEGYTGEVPLGSKLHQQLAAGTPVLKQA</sequence>
<dbReference type="GO" id="GO:0009401">
    <property type="term" value="P:phosphoenolpyruvate-dependent sugar phosphotransferase system"/>
    <property type="evidence" value="ECO:0007669"/>
    <property type="project" value="UniProtKB-KW"/>
</dbReference>
<reference evidence="8 9" key="1">
    <citation type="submission" date="2019-01" db="EMBL/GenBank/DDBJ databases">
        <title>Draft genome sequence of Lactobacillus paraplantarum OSY-TC318, a Producer of the novel lantibiotic Paraplantaracin TC318.</title>
        <authorList>
            <person name="Hussein W.E."/>
            <person name="Huang E."/>
            <person name="Yousef A.E."/>
        </authorList>
    </citation>
    <scope>NUCLEOTIDE SEQUENCE [LARGE SCALE GENOMIC DNA]</scope>
    <source>
        <strain evidence="8 9">OSY-TC318</strain>
    </source>
</reference>
<dbReference type="InterPro" id="IPR001127">
    <property type="entry name" value="PTS_EIIA_1_perm"/>
</dbReference>
<keyword evidence="2" id="KW-0813">Transport</keyword>
<keyword evidence="4" id="KW-0808">Transferase</keyword>
<gene>
    <name evidence="8" type="ORF">EUZ87_03840</name>
</gene>
<dbReference type="GO" id="GO:0005737">
    <property type="term" value="C:cytoplasm"/>
    <property type="evidence" value="ECO:0007669"/>
    <property type="project" value="UniProtKB-SubCell"/>
</dbReference>
<dbReference type="PANTHER" id="PTHR45008">
    <property type="entry name" value="PTS SYSTEM GLUCOSE-SPECIFIC EIIA COMPONENT"/>
    <property type="match status" value="1"/>
</dbReference>
<evidence type="ECO:0000256" key="4">
    <source>
        <dbReference type="ARBA" id="ARBA00022679"/>
    </source>
</evidence>
<dbReference type="EMBL" id="SEHH01000031">
    <property type="protein sequence ID" value="TBX49344.1"/>
    <property type="molecule type" value="Genomic_DNA"/>
</dbReference>
<keyword evidence="5" id="KW-0598">Phosphotransferase system</keyword>
<comment type="caution">
    <text evidence="8">The sequence shown here is derived from an EMBL/GenBank/DDBJ whole genome shotgun (WGS) entry which is preliminary data.</text>
</comment>
<evidence type="ECO:0000259" key="7">
    <source>
        <dbReference type="PROSITE" id="PS51093"/>
    </source>
</evidence>
<dbReference type="InterPro" id="IPR050890">
    <property type="entry name" value="PTS_EIIA_component"/>
</dbReference>
<dbReference type="GO" id="GO:0016301">
    <property type="term" value="F:kinase activity"/>
    <property type="evidence" value="ECO:0007669"/>
    <property type="project" value="UniProtKB-KW"/>
</dbReference>
<comment type="subcellular location">
    <subcellularLocation>
        <location evidence="1">Cytoplasm</location>
    </subcellularLocation>
</comment>
<proteinExistence type="predicted"/>
<dbReference type="InterPro" id="IPR011055">
    <property type="entry name" value="Dup_hybrid_motif"/>
</dbReference>
<evidence type="ECO:0000313" key="8">
    <source>
        <dbReference type="EMBL" id="TBX49344.1"/>
    </source>
</evidence>
<evidence type="ECO:0000256" key="3">
    <source>
        <dbReference type="ARBA" id="ARBA00022597"/>
    </source>
</evidence>
<evidence type="ECO:0000313" key="9">
    <source>
        <dbReference type="Proteomes" id="UP000292648"/>
    </source>
</evidence>
<dbReference type="SUPFAM" id="SSF51261">
    <property type="entry name" value="Duplicated hybrid motif"/>
    <property type="match status" value="1"/>
</dbReference>